<dbReference type="EMBL" id="BGPR01000333">
    <property type="protein sequence ID" value="GBM13727.1"/>
    <property type="molecule type" value="Genomic_DNA"/>
</dbReference>
<organism evidence="1 2">
    <name type="scientific">Araneus ventricosus</name>
    <name type="common">Orbweaver spider</name>
    <name type="synonym">Epeira ventricosa</name>
    <dbReference type="NCBI Taxonomy" id="182803"/>
    <lineage>
        <taxon>Eukaryota</taxon>
        <taxon>Metazoa</taxon>
        <taxon>Ecdysozoa</taxon>
        <taxon>Arthropoda</taxon>
        <taxon>Chelicerata</taxon>
        <taxon>Arachnida</taxon>
        <taxon>Araneae</taxon>
        <taxon>Araneomorphae</taxon>
        <taxon>Entelegynae</taxon>
        <taxon>Araneoidea</taxon>
        <taxon>Araneidae</taxon>
        <taxon>Araneus</taxon>
    </lineage>
</organism>
<accession>A0A4Y2DC76</accession>
<protein>
    <submittedName>
        <fullName evidence="1">Uncharacterized protein</fullName>
    </submittedName>
</protein>
<proteinExistence type="predicted"/>
<keyword evidence="2" id="KW-1185">Reference proteome</keyword>
<gene>
    <name evidence="1" type="ORF">AVEN_89994_1</name>
</gene>
<sequence>MVCSQGNLSVEPPNGTVLVWYATSAMYHTGHINRLVDRDVTFFNSFGGATLHRILPDLLGYIITRACDCQSQHGLHLASVSQANSLYFERQNFT</sequence>
<dbReference type="AlphaFoldDB" id="A0A4Y2DC76"/>
<name>A0A4Y2DC76_ARAVE</name>
<dbReference type="Proteomes" id="UP000499080">
    <property type="component" value="Unassembled WGS sequence"/>
</dbReference>
<evidence type="ECO:0000313" key="1">
    <source>
        <dbReference type="EMBL" id="GBM13727.1"/>
    </source>
</evidence>
<evidence type="ECO:0000313" key="2">
    <source>
        <dbReference type="Proteomes" id="UP000499080"/>
    </source>
</evidence>
<comment type="caution">
    <text evidence="1">The sequence shown here is derived from an EMBL/GenBank/DDBJ whole genome shotgun (WGS) entry which is preliminary data.</text>
</comment>
<reference evidence="1 2" key="1">
    <citation type="journal article" date="2019" name="Sci. Rep.">
        <title>Orb-weaving spider Araneus ventricosus genome elucidates the spidroin gene catalogue.</title>
        <authorList>
            <person name="Kono N."/>
            <person name="Nakamura H."/>
            <person name="Ohtoshi R."/>
            <person name="Moran D.A.P."/>
            <person name="Shinohara A."/>
            <person name="Yoshida Y."/>
            <person name="Fujiwara M."/>
            <person name="Mori M."/>
            <person name="Tomita M."/>
            <person name="Arakawa K."/>
        </authorList>
    </citation>
    <scope>NUCLEOTIDE SEQUENCE [LARGE SCALE GENOMIC DNA]</scope>
</reference>